<dbReference type="Pfam" id="PF14630">
    <property type="entry name" value="ORC5_C"/>
    <property type="match status" value="1"/>
</dbReference>
<evidence type="ECO:0000256" key="1">
    <source>
        <dbReference type="ARBA" id="ARBA00004123"/>
    </source>
</evidence>
<dbReference type="InterPro" id="IPR048866">
    <property type="entry name" value="ORC5_lid"/>
</dbReference>
<evidence type="ECO:0000256" key="2">
    <source>
        <dbReference type="ARBA" id="ARBA00006269"/>
    </source>
</evidence>
<feature type="domain" description="ORC5 lid" evidence="11">
    <location>
        <begin position="252"/>
        <end position="308"/>
    </location>
</feature>
<dbReference type="AlphaFoldDB" id="A0A162UU18"/>
<evidence type="ECO:0000256" key="7">
    <source>
        <dbReference type="ARBA" id="ARBA00069657"/>
    </source>
</evidence>
<dbReference type="Gene3D" id="3.40.50.300">
    <property type="entry name" value="P-loop containing nucleotide triphosphate hydrolases"/>
    <property type="match status" value="1"/>
</dbReference>
<feature type="domain" description="Origin recognition complex subunit 5 C-terminal" evidence="10">
    <location>
        <begin position="359"/>
        <end position="497"/>
    </location>
</feature>
<dbReference type="GO" id="GO:0006270">
    <property type="term" value="P:DNA replication initiation"/>
    <property type="evidence" value="ECO:0007669"/>
    <property type="project" value="TreeGrafter"/>
</dbReference>
<evidence type="ECO:0000256" key="6">
    <source>
        <dbReference type="ARBA" id="ARBA00023242"/>
    </source>
</evidence>
<dbReference type="GO" id="GO:0003688">
    <property type="term" value="F:DNA replication origin binding"/>
    <property type="evidence" value="ECO:0007669"/>
    <property type="project" value="TreeGrafter"/>
</dbReference>
<dbReference type="Pfam" id="PF13191">
    <property type="entry name" value="AAA_16"/>
    <property type="match status" value="1"/>
</dbReference>
<dbReference type="Pfam" id="PF21639">
    <property type="entry name" value="ORC5_lid"/>
    <property type="match status" value="1"/>
</dbReference>
<organism evidence="12 13">
    <name type="scientific">Phycomyces blakesleeanus (strain ATCC 8743b / DSM 1359 / FGSC 10004 / NBRC 33097 / NRRL 1555)</name>
    <dbReference type="NCBI Taxonomy" id="763407"/>
    <lineage>
        <taxon>Eukaryota</taxon>
        <taxon>Fungi</taxon>
        <taxon>Fungi incertae sedis</taxon>
        <taxon>Mucoromycota</taxon>
        <taxon>Mucoromycotina</taxon>
        <taxon>Mucoromycetes</taxon>
        <taxon>Mucorales</taxon>
        <taxon>Phycomycetaceae</taxon>
        <taxon>Phycomyces</taxon>
    </lineage>
</organism>
<dbReference type="InParanoid" id="A0A162UU18"/>
<dbReference type="InterPro" id="IPR020796">
    <property type="entry name" value="ORC5"/>
</dbReference>
<comment type="subcellular location">
    <subcellularLocation>
        <location evidence="1">Nucleus</location>
    </subcellularLocation>
</comment>
<evidence type="ECO:0000313" key="12">
    <source>
        <dbReference type="EMBL" id="OAD77993.1"/>
    </source>
</evidence>
<dbReference type="PANTHER" id="PTHR12705:SF0">
    <property type="entry name" value="ORIGIN RECOGNITION COMPLEX SUBUNIT 5"/>
    <property type="match status" value="1"/>
</dbReference>
<evidence type="ECO:0000256" key="3">
    <source>
        <dbReference type="ARBA" id="ARBA00022705"/>
    </source>
</evidence>
<dbReference type="PANTHER" id="PTHR12705">
    <property type="entry name" value="ORIGIN RECOGNITION COMPLEX SUBUNIT 5"/>
    <property type="match status" value="1"/>
</dbReference>
<dbReference type="SUPFAM" id="SSF52540">
    <property type="entry name" value="P-loop containing nucleoside triphosphate hydrolases"/>
    <property type="match status" value="1"/>
</dbReference>
<feature type="domain" description="Orc1-like AAA ATPase" evidence="9">
    <location>
        <begin position="17"/>
        <end position="171"/>
    </location>
</feature>
<dbReference type="GeneID" id="29000032"/>
<name>A0A162UU18_PHYB8</name>
<dbReference type="EMBL" id="KV440974">
    <property type="protein sequence ID" value="OAD77993.1"/>
    <property type="molecule type" value="Genomic_DNA"/>
</dbReference>
<dbReference type="RefSeq" id="XP_018296033.1">
    <property type="nucleotide sequence ID" value="XM_018439126.1"/>
</dbReference>
<evidence type="ECO:0000256" key="5">
    <source>
        <dbReference type="ARBA" id="ARBA00022840"/>
    </source>
</evidence>
<dbReference type="VEuPathDB" id="FungiDB:PHYBLDRAFT_185706"/>
<dbReference type="Proteomes" id="UP000077315">
    <property type="component" value="Unassembled WGS sequence"/>
</dbReference>
<comment type="similarity">
    <text evidence="2">Belongs to the ORC5 family.</text>
</comment>
<keyword evidence="6" id="KW-0539">Nucleus</keyword>
<dbReference type="InterPro" id="IPR047088">
    <property type="entry name" value="ORC5_C"/>
</dbReference>
<dbReference type="GO" id="GO:0005664">
    <property type="term" value="C:nuclear origin of replication recognition complex"/>
    <property type="evidence" value="ECO:0007669"/>
    <property type="project" value="TreeGrafter"/>
</dbReference>
<dbReference type="STRING" id="763407.A0A162UU18"/>
<evidence type="ECO:0000259" key="11">
    <source>
        <dbReference type="Pfam" id="PF21639"/>
    </source>
</evidence>
<keyword evidence="13" id="KW-1185">Reference proteome</keyword>
<protein>
    <recommendedName>
        <fullName evidence="7">Origin recognition complex subunit 5</fullName>
    </recommendedName>
</protein>
<evidence type="ECO:0000256" key="4">
    <source>
        <dbReference type="ARBA" id="ARBA00022741"/>
    </source>
</evidence>
<dbReference type="InterPro" id="IPR027417">
    <property type="entry name" value="P-loop_NTPase"/>
</dbReference>
<keyword evidence="5" id="KW-0067">ATP-binding</keyword>
<evidence type="ECO:0000259" key="10">
    <source>
        <dbReference type="Pfam" id="PF14630"/>
    </source>
</evidence>
<accession>A0A162UU18</accession>
<feature type="compositionally biased region" description="Basic residues" evidence="8">
    <location>
        <begin position="393"/>
        <end position="404"/>
    </location>
</feature>
<reference evidence="13" key="1">
    <citation type="submission" date="2015-06" db="EMBL/GenBank/DDBJ databases">
        <title>Expansion of signal transduction pathways in fungi by whole-genome duplication.</title>
        <authorList>
            <consortium name="DOE Joint Genome Institute"/>
            <person name="Corrochano L.M."/>
            <person name="Kuo A."/>
            <person name="Marcet-Houben M."/>
            <person name="Polaino S."/>
            <person name="Salamov A."/>
            <person name="Villalobos J.M."/>
            <person name="Alvarez M.I."/>
            <person name="Avalos J."/>
            <person name="Benito E.P."/>
            <person name="Benoit I."/>
            <person name="Burger G."/>
            <person name="Camino L.P."/>
            <person name="Canovas D."/>
            <person name="Cerda-Olmedo E."/>
            <person name="Cheng J.-F."/>
            <person name="Dominguez A."/>
            <person name="Elias M."/>
            <person name="Eslava A.P."/>
            <person name="Glaser F."/>
            <person name="Grimwood J."/>
            <person name="Gutierrez G."/>
            <person name="Heitman J."/>
            <person name="Henrissat B."/>
            <person name="Iturriaga E.A."/>
            <person name="Lang B.F."/>
            <person name="Lavin J.L."/>
            <person name="Lee S."/>
            <person name="Li W."/>
            <person name="Lindquist E."/>
            <person name="Lopez-Garcia S."/>
            <person name="Luque E.M."/>
            <person name="Marcos A.T."/>
            <person name="Martin J."/>
            <person name="McCluskey K."/>
            <person name="Medina H.R."/>
            <person name="Miralles-Duran A."/>
            <person name="Miyazaki A."/>
            <person name="Munoz-Torres E."/>
            <person name="Oguiza J.A."/>
            <person name="Ohm R."/>
            <person name="Olmedo M."/>
            <person name="Orejas M."/>
            <person name="Ortiz-Castellanos L."/>
            <person name="Pisabarro A.G."/>
            <person name="Rodriguez-Romero J."/>
            <person name="Ruiz-Herrera J."/>
            <person name="Ruiz-Vazquez R."/>
            <person name="Sanz C."/>
            <person name="Schackwitz W."/>
            <person name="Schmutz J."/>
            <person name="Shahriari M."/>
            <person name="Shelest E."/>
            <person name="Silva-Franco F."/>
            <person name="Soanes D."/>
            <person name="Syed K."/>
            <person name="Tagua V.G."/>
            <person name="Talbot N.J."/>
            <person name="Thon M."/>
            <person name="De vries R.P."/>
            <person name="Wiebenga A."/>
            <person name="Yadav J.S."/>
            <person name="Braun E.L."/>
            <person name="Baker S."/>
            <person name="Garre V."/>
            <person name="Horwitz B."/>
            <person name="Torres-Martinez S."/>
            <person name="Idnurm A."/>
            <person name="Herrera-Estrella A."/>
            <person name="Gabaldon T."/>
            <person name="Grigoriev I.V."/>
        </authorList>
    </citation>
    <scope>NUCLEOTIDE SEQUENCE [LARGE SCALE GENOMIC DNA]</scope>
    <source>
        <strain evidence="13">NRRL 1555(-)</strain>
    </source>
</reference>
<dbReference type="FunCoup" id="A0A162UU18">
    <property type="interactions" value="950"/>
</dbReference>
<sequence>MSNDIQEIQHDLQLRYPGRSKEISILLGLMGNPSDAVVPSVFIYGHPSSGKTSVVKAVMERTLRRSSWAHVNCVERHTPRMLFEHALNQWCDWTPAWENKFMNVCKADTALQFVKAIQEGVMVGNKKRQLGIDSTLYLVLDRAERLRDMPPTLLPVLLRLSEMTQRNICVILISTVVFEKFRVKGGSYEPLFIRFSDYSKQDTLQIILLDFLASERRIAINPNESEEEENGHGHGDEKGELKIVELDDDFFMSFAEIIYSIFNHNCKDLNELRYFSALLFPLYLQPVQQGRVEVHEKAKLFKFAQPYFAEATGKLYLREISSAEWIKETNELEEHEPTDKPNHTFLAQTQAHEKSGFDLPYYTKFLLLASYLASYNPARFDVRYFAKMGEERRKKKGGGTHKSRAGQPGGGKMRPQLLGPKAFPIERMLAIFYSIIDEPLEDTVDIQLQITSLTTLRLLVRSTNMDRLDSAKYKCNVSFEFIRAVAKSVRFEIEKYLYDFC</sequence>
<evidence type="ECO:0000313" key="13">
    <source>
        <dbReference type="Proteomes" id="UP000077315"/>
    </source>
</evidence>
<evidence type="ECO:0000259" key="9">
    <source>
        <dbReference type="Pfam" id="PF13191"/>
    </source>
</evidence>
<keyword evidence="3" id="KW-0235">DNA replication</keyword>
<feature type="region of interest" description="Disordered" evidence="8">
    <location>
        <begin position="392"/>
        <end position="415"/>
    </location>
</feature>
<dbReference type="FunFam" id="3.40.50.300:FF:000673">
    <property type="entry name" value="Origin recognition complex subunit 5"/>
    <property type="match status" value="1"/>
</dbReference>
<evidence type="ECO:0000256" key="8">
    <source>
        <dbReference type="SAM" id="MobiDB-lite"/>
    </source>
</evidence>
<proteinExistence type="inferred from homology"/>
<dbReference type="OrthoDB" id="365981at2759"/>
<keyword evidence="4" id="KW-0547">Nucleotide-binding</keyword>
<dbReference type="GO" id="GO:0005524">
    <property type="term" value="F:ATP binding"/>
    <property type="evidence" value="ECO:0007669"/>
    <property type="project" value="UniProtKB-KW"/>
</dbReference>
<gene>
    <name evidence="12" type="ORF">PHYBLDRAFT_185706</name>
</gene>
<dbReference type="InterPro" id="IPR041664">
    <property type="entry name" value="AAA_16"/>
</dbReference>